<feature type="region of interest" description="Disordered" evidence="1">
    <location>
        <begin position="253"/>
        <end position="278"/>
    </location>
</feature>
<dbReference type="SUPFAM" id="SSF47781">
    <property type="entry name" value="RuvA domain 2-like"/>
    <property type="match status" value="1"/>
</dbReference>
<evidence type="ECO:0000313" key="4">
    <source>
        <dbReference type="EMBL" id="NJP99442.1"/>
    </source>
</evidence>
<organism evidence="4 5">
    <name type="scientific">Streptomyces zingiberis</name>
    <dbReference type="NCBI Taxonomy" id="2053010"/>
    <lineage>
        <taxon>Bacteria</taxon>
        <taxon>Bacillati</taxon>
        <taxon>Actinomycetota</taxon>
        <taxon>Actinomycetes</taxon>
        <taxon>Kitasatosporales</taxon>
        <taxon>Streptomycetaceae</taxon>
        <taxon>Streptomyces</taxon>
    </lineage>
</organism>
<feature type="transmembrane region" description="Helical" evidence="2">
    <location>
        <begin position="123"/>
        <end position="142"/>
    </location>
</feature>
<keyword evidence="2" id="KW-1133">Transmembrane helix</keyword>
<dbReference type="Pfam" id="PF12836">
    <property type="entry name" value="HHH_3"/>
    <property type="match status" value="1"/>
</dbReference>
<feature type="compositionally biased region" description="Low complexity" evidence="1">
    <location>
        <begin position="253"/>
        <end position="270"/>
    </location>
</feature>
<evidence type="ECO:0000256" key="1">
    <source>
        <dbReference type="SAM" id="MobiDB-lite"/>
    </source>
</evidence>
<protein>
    <submittedName>
        <fullName evidence="4">ComEA family DNA-binding protein</fullName>
    </submittedName>
</protein>
<dbReference type="PANTHER" id="PTHR21180:SF32">
    <property type="entry name" value="ENDONUCLEASE_EXONUCLEASE_PHOSPHATASE FAMILY DOMAIN-CONTAINING PROTEIN 1"/>
    <property type="match status" value="1"/>
</dbReference>
<dbReference type="InterPro" id="IPR019554">
    <property type="entry name" value="Soluble_ligand-bd"/>
</dbReference>
<name>A0ABX1BSL0_9ACTN</name>
<dbReference type="GO" id="GO:0003677">
    <property type="term" value="F:DNA binding"/>
    <property type="evidence" value="ECO:0007669"/>
    <property type="project" value="UniProtKB-KW"/>
</dbReference>
<dbReference type="RefSeq" id="WP_168100067.1">
    <property type="nucleotide sequence ID" value="NZ_JAATEN010000002.1"/>
</dbReference>
<keyword evidence="2" id="KW-0472">Membrane</keyword>
<dbReference type="Pfam" id="PF10531">
    <property type="entry name" value="SLBB"/>
    <property type="match status" value="1"/>
</dbReference>
<comment type="caution">
    <text evidence="4">The sequence shown here is derived from an EMBL/GenBank/DDBJ whole genome shotgun (WGS) entry which is preliminary data.</text>
</comment>
<feature type="compositionally biased region" description="Basic residues" evidence="1">
    <location>
        <begin position="35"/>
        <end position="44"/>
    </location>
</feature>
<gene>
    <name evidence="4" type="ORF">HCK00_02510</name>
</gene>
<sequence length="343" mass="34936">MDLSSRSVADRSALLRDGSGDPHRAPGRAPDSDRHPRHRHRARRPTAPGHDRPGPSVTPRARAGRLFGELPESGPLPSVVPGPAGGGRAEEPEVRWPTRWWLAVRERLPLWVRARCGTDPRTLAALAVVLALAVGYAGYHFWTGRAETVRARSAEPAAAEAPAEPGTAAGPGGAAPARAHGSAPAVAGGGAVVVDVVGKVRRPGVQRLPAGSRVADALRAAGGVRDGTDTDGLNRARILTDGEQIVVGAPAADPPAAGGAPAGAAGPGTPAVGGGGGTPTAPISLGTATLEQLDGLPGVGPVLAQRILDHRDQQGGFSSVDQLREVNGIGERRFADISPLVRP</sequence>
<evidence type="ECO:0000313" key="5">
    <source>
        <dbReference type="Proteomes" id="UP000695264"/>
    </source>
</evidence>
<dbReference type="SMART" id="SM00278">
    <property type="entry name" value="HhH1"/>
    <property type="match status" value="1"/>
</dbReference>
<accession>A0ABX1BSL0</accession>
<feature type="domain" description="Helix-hairpin-helix DNA-binding motif class 1" evidence="3">
    <location>
        <begin position="291"/>
        <end position="310"/>
    </location>
</feature>
<proteinExistence type="predicted"/>
<feature type="region of interest" description="Disordered" evidence="1">
    <location>
        <begin position="1"/>
        <end position="93"/>
    </location>
</feature>
<evidence type="ECO:0000259" key="3">
    <source>
        <dbReference type="SMART" id="SM00278"/>
    </source>
</evidence>
<feature type="compositionally biased region" description="Low complexity" evidence="1">
    <location>
        <begin position="154"/>
        <end position="182"/>
    </location>
</feature>
<dbReference type="Gene3D" id="1.10.150.320">
    <property type="entry name" value="Photosystem II 12 kDa extrinsic protein"/>
    <property type="match status" value="1"/>
</dbReference>
<reference evidence="4 5" key="1">
    <citation type="submission" date="2020-03" db="EMBL/GenBank/DDBJ databases">
        <title>WGS of actinomycetes isolated from Thailand.</title>
        <authorList>
            <person name="Thawai C."/>
        </authorList>
    </citation>
    <scope>NUCLEOTIDE SEQUENCE [LARGE SCALE GENOMIC DNA]</scope>
    <source>
        <strain evidence="4 5">PLAI 1-29</strain>
    </source>
</reference>
<dbReference type="InterPro" id="IPR051675">
    <property type="entry name" value="Endo/Exo/Phosphatase_dom_1"/>
</dbReference>
<dbReference type="EMBL" id="JAATEN010000002">
    <property type="protein sequence ID" value="NJP99442.1"/>
    <property type="molecule type" value="Genomic_DNA"/>
</dbReference>
<dbReference type="Gene3D" id="3.10.560.10">
    <property type="entry name" value="Outer membrane lipoprotein wza domain like"/>
    <property type="match status" value="1"/>
</dbReference>
<keyword evidence="4" id="KW-0238">DNA-binding</keyword>
<evidence type="ECO:0000256" key="2">
    <source>
        <dbReference type="SAM" id="Phobius"/>
    </source>
</evidence>
<dbReference type="PANTHER" id="PTHR21180">
    <property type="entry name" value="ENDONUCLEASE/EXONUCLEASE/PHOSPHATASE FAMILY DOMAIN-CONTAINING PROTEIN 1"/>
    <property type="match status" value="1"/>
</dbReference>
<dbReference type="InterPro" id="IPR010994">
    <property type="entry name" value="RuvA_2-like"/>
</dbReference>
<feature type="region of interest" description="Disordered" evidence="1">
    <location>
        <begin position="153"/>
        <end position="182"/>
    </location>
</feature>
<feature type="compositionally biased region" description="Low complexity" evidence="1">
    <location>
        <begin position="70"/>
        <end position="82"/>
    </location>
</feature>
<feature type="compositionally biased region" description="Basic and acidic residues" evidence="1">
    <location>
        <begin position="18"/>
        <end position="34"/>
    </location>
</feature>
<dbReference type="InterPro" id="IPR003583">
    <property type="entry name" value="Hlx-hairpin-Hlx_DNA-bd_motif"/>
</dbReference>
<dbReference type="Proteomes" id="UP000695264">
    <property type="component" value="Unassembled WGS sequence"/>
</dbReference>
<keyword evidence="2" id="KW-0812">Transmembrane</keyword>
<keyword evidence="5" id="KW-1185">Reference proteome</keyword>